<name>A0A3B6MR06_WHEAT</name>
<reference evidence="2" key="1">
    <citation type="submission" date="2018-08" db="EMBL/GenBank/DDBJ databases">
        <authorList>
            <person name="Rossello M."/>
        </authorList>
    </citation>
    <scope>NUCLEOTIDE SEQUENCE [LARGE SCALE GENOMIC DNA]</scope>
    <source>
        <strain evidence="2">cv. Chinese Spring</strain>
    </source>
</reference>
<feature type="transmembrane region" description="Helical" evidence="1">
    <location>
        <begin position="25"/>
        <end position="43"/>
    </location>
</feature>
<dbReference type="AlphaFoldDB" id="A0A3B6MR06"/>
<sequence>MQSYKEPNLWVHSSPVSLFLRPPPVPILVALLPLLVFSLLFRIPLFTGASAGLRWICPNHLSRCWTSFSSIGATPALSRIPSFLIWPFIVWPHIHLSMRISVTLICWMCCLLVGQHSAPYKTAVL</sequence>
<protein>
    <submittedName>
        <fullName evidence="2">Uncharacterized protein</fullName>
    </submittedName>
</protein>
<evidence type="ECO:0000313" key="3">
    <source>
        <dbReference type="Proteomes" id="UP000019116"/>
    </source>
</evidence>
<keyword evidence="1" id="KW-0812">Transmembrane</keyword>
<dbReference type="Proteomes" id="UP000019116">
    <property type="component" value="Chromosome 5D"/>
</dbReference>
<keyword evidence="1" id="KW-1133">Transmembrane helix</keyword>
<reference evidence="2" key="2">
    <citation type="submission" date="2018-10" db="UniProtKB">
        <authorList>
            <consortium name="EnsemblPlants"/>
        </authorList>
    </citation>
    <scope>IDENTIFICATION</scope>
</reference>
<keyword evidence="1" id="KW-0472">Membrane</keyword>
<keyword evidence="3" id="KW-1185">Reference proteome</keyword>
<accession>A0A3B6MR06</accession>
<dbReference type="Gramene" id="TraesCS5D03G0545500.1">
    <property type="protein sequence ID" value="TraesCS5D03G0545500.1.CDS1"/>
    <property type="gene ID" value="TraesCS5D03G0545500"/>
</dbReference>
<dbReference type="Gramene" id="TraesCS5D02G235000.1">
    <property type="protein sequence ID" value="TraesCS5D02G235000.1.cds1"/>
    <property type="gene ID" value="TraesCS5D02G235000"/>
</dbReference>
<evidence type="ECO:0000313" key="2">
    <source>
        <dbReference type="EnsemblPlants" id="TraesCS5D02G235000.1.cds1"/>
    </source>
</evidence>
<evidence type="ECO:0000256" key="1">
    <source>
        <dbReference type="SAM" id="Phobius"/>
    </source>
</evidence>
<proteinExistence type="predicted"/>
<dbReference type="Gramene" id="TraesRN5D0100569700.1">
    <property type="protein sequence ID" value="TraesRN5D0100569700.1"/>
    <property type="gene ID" value="TraesRN5D0100569700"/>
</dbReference>
<dbReference type="EnsemblPlants" id="TraesCS5D02G235000.1">
    <property type="protein sequence ID" value="TraesCS5D02G235000.1.cds1"/>
    <property type="gene ID" value="TraesCS5D02G235000"/>
</dbReference>
<organism evidence="2">
    <name type="scientific">Triticum aestivum</name>
    <name type="common">Wheat</name>
    <dbReference type="NCBI Taxonomy" id="4565"/>
    <lineage>
        <taxon>Eukaryota</taxon>
        <taxon>Viridiplantae</taxon>
        <taxon>Streptophyta</taxon>
        <taxon>Embryophyta</taxon>
        <taxon>Tracheophyta</taxon>
        <taxon>Spermatophyta</taxon>
        <taxon>Magnoliopsida</taxon>
        <taxon>Liliopsida</taxon>
        <taxon>Poales</taxon>
        <taxon>Poaceae</taxon>
        <taxon>BOP clade</taxon>
        <taxon>Pooideae</taxon>
        <taxon>Triticodae</taxon>
        <taxon>Triticeae</taxon>
        <taxon>Triticinae</taxon>
        <taxon>Triticum</taxon>
    </lineage>
</organism>